<sequence length="223" mass="25769">MHGFSLREDLGIENAMNNEETQRFTHFMWPQGNDRFCETVRTYSNAAVKLDQVLVRMIFENYGMEKHYDSHMESVTYLLRFLKYLPPPESIPTLALPQHTDSAFLSILHYNDVNGLEVKLKTDEWITMHIPPKSYFVLAGDIAKAWSNDRIHSCEHRVAMAGDKIRYTLAVFSYVKGMISVPEELVDEEHPLMYKPFDNLALIKFNATKEGREAKSLKAFCGI</sequence>
<dbReference type="EMBL" id="JBANAX010000731">
    <property type="protein sequence ID" value="KAL1195293.1"/>
    <property type="molecule type" value="Genomic_DNA"/>
</dbReference>
<dbReference type="AlphaFoldDB" id="A0ABD0ZLE5"/>
<feature type="domain" description="Fe2OG dioxygenase" evidence="2">
    <location>
        <begin position="74"/>
        <end position="175"/>
    </location>
</feature>
<protein>
    <submittedName>
        <fullName evidence="3">Deoxypodophyllotoxin synthase</fullName>
    </submittedName>
</protein>
<dbReference type="PROSITE" id="PS51471">
    <property type="entry name" value="FE2OG_OXY"/>
    <property type="match status" value="1"/>
</dbReference>
<comment type="similarity">
    <text evidence="1">Belongs to the iron/ascorbate-dependent oxidoreductase family.</text>
</comment>
<reference evidence="3 4" key="1">
    <citation type="submission" date="2024-04" db="EMBL/GenBank/DDBJ databases">
        <title>Genome assembly C_amara_ONT_v2.</title>
        <authorList>
            <person name="Yant L."/>
            <person name="Moore C."/>
            <person name="Slenker M."/>
        </authorList>
    </citation>
    <scope>NUCLEOTIDE SEQUENCE [LARGE SCALE GENOMIC DNA]</scope>
    <source>
        <tissue evidence="3">Leaf</tissue>
    </source>
</reference>
<comment type="caution">
    <text evidence="3">The sequence shown here is derived from an EMBL/GenBank/DDBJ whole genome shotgun (WGS) entry which is preliminary data.</text>
</comment>
<gene>
    <name evidence="3" type="ORF">V5N11_033990</name>
</gene>
<dbReference type="Proteomes" id="UP001558713">
    <property type="component" value="Unassembled WGS sequence"/>
</dbReference>
<dbReference type="InterPro" id="IPR044861">
    <property type="entry name" value="IPNS-like_FE2OG_OXY"/>
</dbReference>
<evidence type="ECO:0000313" key="3">
    <source>
        <dbReference type="EMBL" id="KAL1195293.1"/>
    </source>
</evidence>
<dbReference type="InterPro" id="IPR027443">
    <property type="entry name" value="IPNS-like_sf"/>
</dbReference>
<dbReference type="Gene3D" id="2.60.120.330">
    <property type="entry name" value="B-lactam Antibiotic, Isopenicillin N Synthase, Chain"/>
    <property type="match status" value="1"/>
</dbReference>
<keyword evidence="1" id="KW-0408">Iron</keyword>
<keyword evidence="4" id="KW-1185">Reference proteome</keyword>
<evidence type="ECO:0000256" key="1">
    <source>
        <dbReference type="RuleBase" id="RU003682"/>
    </source>
</evidence>
<dbReference type="PANTHER" id="PTHR47990">
    <property type="entry name" value="2-OXOGLUTARATE (2OG) AND FE(II)-DEPENDENT OXYGENASE SUPERFAMILY PROTEIN-RELATED"/>
    <property type="match status" value="1"/>
</dbReference>
<accession>A0ABD0ZLE5</accession>
<evidence type="ECO:0000313" key="4">
    <source>
        <dbReference type="Proteomes" id="UP001558713"/>
    </source>
</evidence>
<keyword evidence="1" id="KW-0560">Oxidoreductase</keyword>
<dbReference type="GO" id="GO:0016491">
    <property type="term" value="F:oxidoreductase activity"/>
    <property type="evidence" value="ECO:0007669"/>
    <property type="project" value="UniProtKB-KW"/>
</dbReference>
<name>A0ABD0ZLE5_CARAN</name>
<dbReference type="SUPFAM" id="SSF51197">
    <property type="entry name" value="Clavaminate synthase-like"/>
    <property type="match status" value="1"/>
</dbReference>
<dbReference type="InterPro" id="IPR005123">
    <property type="entry name" value="Oxoglu/Fe-dep_dioxygenase_dom"/>
</dbReference>
<organism evidence="3 4">
    <name type="scientific">Cardamine amara subsp. amara</name>
    <dbReference type="NCBI Taxonomy" id="228776"/>
    <lineage>
        <taxon>Eukaryota</taxon>
        <taxon>Viridiplantae</taxon>
        <taxon>Streptophyta</taxon>
        <taxon>Embryophyta</taxon>
        <taxon>Tracheophyta</taxon>
        <taxon>Spermatophyta</taxon>
        <taxon>Magnoliopsida</taxon>
        <taxon>eudicotyledons</taxon>
        <taxon>Gunneridae</taxon>
        <taxon>Pentapetalae</taxon>
        <taxon>rosids</taxon>
        <taxon>malvids</taxon>
        <taxon>Brassicales</taxon>
        <taxon>Brassicaceae</taxon>
        <taxon>Cardamineae</taxon>
        <taxon>Cardamine</taxon>
    </lineage>
</organism>
<dbReference type="GO" id="GO:0046872">
    <property type="term" value="F:metal ion binding"/>
    <property type="evidence" value="ECO:0007669"/>
    <property type="project" value="UniProtKB-KW"/>
</dbReference>
<proteinExistence type="inferred from homology"/>
<evidence type="ECO:0000259" key="2">
    <source>
        <dbReference type="PROSITE" id="PS51471"/>
    </source>
</evidence>
<dbReference type="Pfam" id="PF03171">
    <property type="entry name" value="2OG-FeII_Oxy"/>
    <property type="match status" value="1"/>
</dbReference>
<dbReference type="InterPro" id="IPR050231">
    <property type="entry name" value="Iron_ascorbate_oxido_reductase"/>
</dbReference>
<keyword evidence="1" id="KW-0479">Metal-binding</keyword>